<dbReference type="Proteomes" id="UP000242662">
    <property type="component" value="Unassembled WGS sequence"/>
</dbReference>
<feature type="transmembrane region" description="Helical" evidence="1">
    <location>
        <begin position="469"/>
        <end position="495"/>
    </location>
</feature>
<keyword evidence="1" id="KW-0812">Transmembrane</keyword>
<keyword evidence="1" id="KW-0472">Membrane</keyword>
<feature type="transmembrane region" description="Helical" evidence="1">
    <location>
        <begin position="431"/>
        <end position="457"/>
    </location>
</feature>
<accession>A0A1G6HPR8</accession>
<reference evidence="4" key="1">
    <citation type="submission" date="2016-09" db="EMBL/GenBank/DDBJ databases">
        <authorList>
            <person name="Varghese N."/>
            <person name="Submissions S."/>
        </authorList>
    </citation>
    <scope>NUCLEOTIDE SEQUENCE [LARGE SCALE GENOMIC DNA]</scope>
    <source>
        <strain evidence="4">25nlg</strain>
    </source>
</reference>
<keyword evidence="4" id="KW-1185">Reference proteome</keyword>
<keyword evidence="1" id="KW-1133">Transmembrane helix</keyword>
<dbReference type="RefSeq" id="WP_176763816.1">
    <property type="nucleotide sequence ID" value="NZ_FMYM01000004.1"/>
</dbReference>
<dbReference type="InterPro" id="IPR013491">
    <property type="entry name" value="Tape_meas_N"/>
</dbReference>
<dbReference type="STRING" id="1464122.SAMN05421737_104117"/>
<organism evidence="3 4">
    <name type="scientific">Shouchella lonarensis</name>
    <dbReference type="NCBI Taxonomy" id="1464122"/>
    <lineage>
        <taxon>Bacteria</taxon>
        <taxon>Bacillati</taxon>
        <taxon>Bacillota</taxon>
        <taxon>Bacilli</taxon>
        <taxon>Bacillales</taxon>
        <taxon>Bacillaceae</taxon>
        <taxon>Shouchella</taxon>
    </lineage>
</organism>
<dbReference type="Gene3D" id="1.20.120.20">
    <property type="entry name" value="Apolipoprotein"/>
    <property type="match status" value="1"/>
</dbReference>
<evidence type="ECO:0000256" key="1">
    <source>
        <dbReference type="SAM" id="Phobius"/>
    </source>
</evidence>
<dbReference type="Pfam" id="PF20155">
    <property type="entry name" value="TMP_3"/>
    <property type="match status" value="1"/>
</dbReference>
<evidence type="ECO:0000313" key="3">
    <source>
        <dbReference type="EMBL" id="SDB96279.1"/>
    </source>
</evidence>
<proteinExistence type="predicted"/>
<feature type="transmembrane region" description="Helical" evidence="1">
    <location>
        <begin position="407"/>
        <end position="424"/>
    </location>
</feature>
<dbReference type="EMBL" id="FMYM01000004">
    <property type="protein sequence ID" value="SDB96279.1"/>
    <property type="molecule type" value="Genomic_DNA"/>
</dbReference>
<dbReference type="NCBIfam" id="TIGR02675">
    <property type="entry name" value="tape_meas_nterm"/>
    <property type="match status" value="1"/>
</dbReference>
<name>A0A1G6HPR8_9BACI</name>
<feature type="transmembrane region" description="Helical" evidence="1">
    <location>
        <begin position="535"/>
        <end position="562"/>
    </location>
</feature>
<dbReference type="AlphaFoldDB" id="A0A1G6HPR8"/>
<sequence length="1007" mass="106179">MAQYSVEAFLRANTSDFTKGFREAERATRGFEKSTAGAGITVGKLVAALGLVALATKGFQMVKNSIQSAFGRIDTMEQFDRTMTAITGNTEEVSKALDKTNSIVKGTGYGLDVAAKSVQNFVTRGVEIDKATGYVEAWGDAVAFYGDGSNEQFSNVTDALAKMTTTGKVHMDQLNRLFDVGIDAVGMYAKATNRDVESVSKDLSAGKISAEDFIDVVTEAMMEGTNGVVQIAGAAKEAGASWGNVFDNMSAAVTRGTMNIIQSIDEMLVNNGLPDMRTMVAGFGSQFEGVLTWIAEQIPIIVEKLMSVKAAIEPWIPMIFAVVGAFGAFIATVAVVNTLWSALVALKKALTITTTASEGASKVTKFLGSSFMGVNIPIIIISAALLGLGVIIYNLWQNNEDFRNNVMTIWASIQSIFQQVFAVVQPLFMNFITILGVAVAAMVPLVAMVVSAIASFLQWAAALLQNNQWIMQLAAVVLMGVAAFKAYALVVGVVTGVVKALTAVYRGIIAVMAVFRASMTTAAVASTIFGTTSTLAFAPISIPLLIFLGVVGAVVAGLVWMYNQFEWFRNMIAPIVDGIKGLWNGFLDILGLGTKEATAEASESINGMAENTGAKTADMSQSAQSNVNDMTAGITGNFDMMSGQSSSIMDGMSGNVLGAFSNMNSGATLDAANMNASVVGDASAMTSGVMGNMSNMAGSATGDVSAMTSGIAGDFSSMTGAITGDTGALTGDVTSDFASMSSGVSADASAMDSAVSSSFDSMSNSLSSGMGNVSRNTGQEMDKTRRKVETSLKAMVSTFKQQVTMMSTVVKQGMMRVTQAVTLGMLKSLATLRKYLRLMVSAARSIRAQMMSAGVYAMSGFQAGLNARAGGVYATARRIANNVASTMRRALQVRSPSRVMMGIGEFVGEGLGIGMESMTHFVERSAATLGEAAIPSLDPDGIARQINGINRQTSAELQHNVVSELSLDQRQPAYVTIRIGNNEFQTFVDDITKSQQRGMHRPKPRGR</sequence>
<feature type="transmembrane region" description="Helical" evidence="1">
    <location>
        <begin position="315"/>
        <end position="340"/>
    </location>
</feature>
<feature type="transmembrane region" description="Helical" evidence="1">
    <location>
        <begin position="371"/>
        <end position="395"/>
    </location>
</feature>
<evidence type="ECO:0000313" key="4">
    <source>
        <dbReference type="Proteomes" id="UP000242662"/>
    </source>
</evidence>
<evidence type="ECO:0000259" key="2">
    <source>
        <dbReference type="Pfam" id="PF20155"/>
    </source>
</evidence>
<gene>
    <name evidence="3" type="ORF">SAMN05421737_104117</name>
</gene>
<feature type="domain" description="Tape measure protein N-terminal" evidence="2">
    <location>
        <begin position="68"/>
        <end position="259"/>
    </location>
</feature>
<protein>
    <submittedName>
        <fullName evidence="3">Tape measure domain-containing protein</fullName>
    </submittedName>
</protein>
<feature type="transmembrane region" description="Helical" evidence="1">
    <location>
        <begin position="507"/>
        <end position="529"/>
    </location>
</feature>